<evidence type="ECO:0000256" key="5">
    <source>
        <dbReference type="SAM" id="MobiDB-lite"/>
    </source>
</evidence>
<dbReference type="InterPro" id="IPR035897">
    <property type="entry name" value="Toll_tir_struct_dom_sf"/>
</dbReference>
<dbReference type="EMBL" id="VWPP01000804">
    <property type="protein sequence ID" value="NXE83703.1"/>
    <property type="molecule type" value="Genomic_DNA"/>
</dbReference>
<dbReference type="FunFam" id="3.40.50.10140:FF:000011">
    <property type="entry name" value="single Ig IL-1-related receptor isoform X1"/>
    <property type="match status" value="1"/>
</dbReference>
<evidence type="ECO:0000313" key="10">
    <source>
        <dbReference type="Proteomes" id="UP000525205"/>
    </source>
</evidence>
<evidence type="ECO:0000256" key="2">
    <source>
        <dbReference type="ARBA" id="ARBA00023157"/>
    </source>
</evidence>
<sequence length="413" mass="45999">PPELCSVPPEILVPATNETLELVLGSRPALNCTVRWAATEPCAPVPAWTKDGRWLGSESSQDTTWLAQNASERLLASVLQLNLTHDADFGVFACWVSNATATFTLRRVEVAGHVPAVLAALLVLVLLVLLAGLYVRCRLSVLLWYRNRYGELEVNDGKLYDAYVSHATAPDDRKFVHFIVKPQLENRYGYKLFLDEQTILPNSEPSADLIMNVSRCRRLIVVLSVAYLEQDWCNSSFREGLWRLLELSKKPIFIVFESQYREITHPAISLLKQHRSAVTLLVWRAGSMTPSSDFWKELCLALPRKVSFQGTMGDPQTQLQEDKDPMLILHSSYLDSGGDLHPDGDLGLRGCVFRSPPPPRIGGLGAPMASAACATEDTQPRDGQRPELDVSDLGSRNYGARTDFYCLVTEDDI</sequence>
<dbReference type="InterPro" id="IPR036179">
    <property type="entry name" value="Ig-like_dom_sf"/>
</dbReference>
<comment type="caution">
    <text evidence="9">The sequence shown here is derived from an EMBL/GenBank/DDBJ whole genome shotgun (WGS) entry which is preliminary data.</text>
</comment>
<evidence type="ECO:0000256" key="1">
    <source>
        <dbReference type="ARBA" id="ARBA00009752"/>
    </source>
</evidence>
<dbReference type="InterPro" id="IPR000157">
    <property type="entry name" value="TIR_dom"/>
</dbReference>
<dbReference type="PROSITE" id="PS50104">
    <property type="entry name" value="TIR"/>
    <property type="match status" value="1"/>
</dbReference>
<dbReference type="PANTHER" id="PTHR11890">
    <property type="entry name" value="INTERLEUKIN-1 RECEPTOR FAMILY MEMBER"/>
    <property type="match status" value="1"/>
</dbReference>
<evidence type="ECO:0000259" key="7">
    <source>
        <dbReference type="PROSITE" id="PS50104"/>
    </source>
</evidence>
<dbReference type="PRINTS" id="PR01537">
    <property type="entry name" value="INTRLKN1R1F"/>
</dbReference>
<feature type="domain" description="TIR" evidence="7">
    <location>
        <begin position="158"/>
        <end position="302"/>
    </location>
</feature>
<dbReference type="PANTHER" id="PTHR11890:SF19">
    <property type="entry name" value="SINGLE IG IL-1-RELATED RECEPTOR"/>
    <property type="match status" value="1"/>
</dbReference>
<name>A0A7K8PWB8_COCCO</name>
<dbReference type="Gene3D" id="2.60.40.10">
    <property type="entry name" value="Immunoglobulins"/>
    <property type="match status" value="1"/>
</dbReference>
<evidence type="ECO:0000256" key="3">
    <source>
        <dbReference type="ARBA" id="ARBA00023180"/>
    </source>
</evidence>
<accession>A0A7K8PWB8</accession>
<evidence type="ECO:0000256" key="4">
    <source>
        <dbReference type="ARBA" id="ARBA00023319"/>
    </source>
</evidence>
<keyword evidence="2" id="KW-1015">Disulfide bond</keyword>
<proteinExistence type="inferred from homology"/>
<dbReference type="AlphaFoldDB" id="A0A7K8PWB8"/>
<feature type="region of interest" description="Disordered" evidence="5">
    <location>
        <begin position="371"/>
        <end position="393"/>
    </location>
</feature>
<keyword evidence="10" id="KW-1185">Reference proteome</keyword>
<dbReference type="GO" id="GO:0007165">
    <property type="term" value="P:signal transduction"/>
    <property type="evidence" value="ECO:0007669"/>
    <property type="project" value="InterPro"/>
</dbReference>
<feature type="non-terminal residue" evidence="9">
    <location>
        <position position="1"/>
    </location>
</feature>
<dbReference type="SUPFAM" id="SSF48726">
    <property type="entry name" value="Immunoglobulin"/>
    <property type="match status" value="1"/>
</dbReference>
<dbReference type="SMART" id="SM00255">
    <property type="entry name" value="TIR"/>
    <property type="match status" value="1"/>
</dbReference>
<dbReference type="InterPro" id="IPR013783">
    <property type="entry name" value="Ig-like_fold"/>
</dbReference>
<dbReference type="Pfam" id="PF01582">
    <property type="entry name" value="TIR"/>
    <property type="match status" value="1"/>
</dbReference>
<feature type="domain" description="Ig-like" evidence="8">
    <location>
        <begin position="9"/>
        <end position="111"/>
    </location>
</feature>
<dbReference type="Gene3D" id="3.40.50.10140">
    <property type="entry name" value="Toll/interleukin-1 receptor homology (TIR) domain"/>
    <property type="match status" value="1"/>
</dbReference>
<feature type="compositionally biased region" description="Basic and acidic residues" evidence="5">
    <location>
        <begin position="378"/>
        <end position="388"/>
    </location>
</feature>
<dbReference type="InterPro" id="IPR007110">
    <property type="entry name" value="Ig-like_dom"/>
</dbReference>
<feature type="non-terminal residue" evidence="9">
    <location>
        <position position="413"/>
    </location>
</feature>
<keyword evidence="4" id="KW-0393">Immunoglobulin domain</keyword>
<keyword evidence="3" id="KW-0325">Glycoprotein</keyword>
<gene>
    <name evidence="9" type="primary">Sigirr</name>
    <name evidence="9" type="ORF">COCCOC_R10087</name>
</gene>
<dbReference type="InterPro" id="IPR015621">
    <property type="entry name" value="IL-1_rcpt_fam"/>
</dbReference>
<organism evidence="9 10">
    <name type="scientific">Cochlearius cochlearius</name>
    <name type="common">Boat-billed heron</name>
    <dbReference type="NCBI Taxonomy" id="110676"/>
    <lineage>
        <taxon>Eukaryota</taxon>
        <taxon>Metazoa</taxon>
        <taxon>Chordata</taxon>
        <taxon>Craniata</taxon>
        <taxon>Vertebrata</taxon>
        <taxon>Euteleostomi</taxon>
        <taxon>Archelosauria</taxon>
        <taxon>Archosauria</taxon>
        <taxon>Dinosauria</taxon>
        <taxon>Saurischia</taxon>
        <taxon>Theropoda</taxon>
        <taxon>Coelurosauria</taxon>
        <taxon>Aves</taxon>
        <taxon>Neognathae</taxon>
        <taxon>Neoaves</taxon>
        <taxon>Aequornithes</taxon>
        <taxon>Pelecaniformes</taxon>
        <taxon>Ardeidae</taxon>
        <taxon>Cochlearius</taxon>
    </lineage>
</organism>
<dbReference type="PROSITE" id="PS50835">
    <property type="entry name" value="IG_LIKE"/>
    <property type="match status" value="1"/>
</dbReference>
<dbReference type="Proteomes" id="UP000525205">
    <property type="component" value="Unassembled WGS sequence"/>
</dbReference>
<keyword evidence="6" id="KW-0812">Transmembrane</keyword>
<dbReference type="SUPFAM" id="SSF52200">
    <property type="entry name" value="Toll/Interleukin receptor TIR domain"/>
    <property type="match status" value="1"/>
</dbReference>
<evidence type="ECO:0000256" key="6">
    <source>
        <dbReference type="SAM" id="Phobius"/>
    </source>
</evidence>
<reference evidence="9 10" key="1">
    <citation type="submission" date="2019-09" db="EMBL/GenBank/DDBJ databases">
        <title>Bird 10,000 Genomes (B10K) Project - Family phase.</title>
        <authorList>
            <person name="Zhang G."/>
        </authorList>
    </citation>
    <scope>NUCLEOTIDE SEQUENCE [LARGE SCALE GENOMIC DNA]</scope>
    <source>
        <strain evidence="9">B10K-CU-031-03</strain>
        <tissue evidence="9">Muscle</tissue>
    </source>
</reference>
<comment type="similarity">
    <text evidence="1">Belongs to the interleukin-1 receptor family.</text>
</comment>
<feature type="transmembrane region" description="Helical" evidence="6">
    <location>
        <begin position="116"/>
        <end position="135"/>
    </location>
</feature>
<evidence type="ECO:0000259" key="8">
    <source>
        <dbReference type="PROSITE" id="PS50835"/>
    </source>
</evidence>
<protein>
    <submittedName>
        <fullName evidence="9">SIGIR protein</fullName>
    </submittedName>
</protein>
<keyword evidence="6" id="KW-0472">Membrane</keyword>
<keyword evidence="6" id="KW-1133">Transmembrane helix</keyword>
<evidence type="ECO:0000313" key="9">
    <source>
        <dbReference type="EMBL" id="NXE83703.1"/>
    </source>
</evidence>